<keyword evidence="2" id="KW-0808">Transferase</keyword>
<dbReference type="Pfam" id="PF13302">
    <property type="entry name" value="Acetyltransf_3"/>
    <property type="match status" value="1"/>
</dbReference>
<keyword evidence="3" id="KW-1185">Reference proteome</keyword>
<keyword evidence="2" id="KW-0012">Acyltransferase</keyword>
<accession>A0ABW5IKE3</accession>
<dbReference type="PANTHER" id="PTHR43792:SF1">
    <property type="entry name" value="N-ACETYLTRANSFERASE DOMAIN-CONTAINING PROTEIN"/>
    <property type="match status" value="1"/>
</dbReference>
<protein>
    <submittedName>
        <fullName evidence="2">GNAT family N-acetyltransferase</fullName>
        <ecNumber evidence="2">2.3.-.-</ecNumber>
    </submittedName>
</protein>
<feature type="domain" description="N-acetyltransferase" evidence="1">
    <location>
        <begin position="12"/>
        <end position="173"/>
    </location>
</feature>
<proteinExistence type="predicted"/>
<dbReference type="EMBL" id="JBHULU010000009">
    <property type="protein sequence ID" value="MFD2513460.1"/>
    <property type="molecule type" value="Genomic_DNA"/>
</dbReference>
<dbReference type="InterPro" id="IPR016181">
    <property type="entry name" value="Acyl_CoA_acyltransferase"/>
</dbReference>
<evidence type="ECO:0000259" key="1">
    <source>
        <dbReference type="PROSITE" id="PS51186"/>
    </source>
</evidence>
<evidence type="ECO:0000313" key="2">
    <source>
        <dbReference type="EMBL" id="MFD2513460.1"/>
    </source>
</evidence>
<dbReference type="Proteomes" id="UP001597544">
    <property type="component" value="Unassembled WGS sequence"/>
</dbReference>
<comment type="caution">
    <text evidence="2">The sequence shown here is derived from an EMBL/GenBank/DDBJ whole genome shotgun (WGS) entry which is preliminary data.</text>
</comment>
<reference evidence="3" key="1">
    <citation type="journal article" date="2019" name="Int. J. Syst. Evol. Microbiol.">
        <title>The Global Catalogue of Microorganisms (GCM) 10K type strain sequencing project: providing services to taxonomists for standard genome sequencing and annotation.</title>
        <authorList>
            <consortium name="The Broad Institute Genomics Platform"/>
            <consortium name="The Broad Institute Genome Sequencing Center for Infectious Disease"/>
            <person name="Wu L."/>
            <person name="Ma J."/>
        </authorList>
    </citation>
    <scope>NUCLEOTIDE SEQUENCE [LARGE SCALE GENOMIC DNA]</scope>
    <source>
        <strain evidence="3">KCTC 42498</strain>
    </source>
</reference>
<dbReference type="GO" id="GO:0016746">
    <property type="term" value="F:acyltransferase activity"/>
    <property type="evidence" value="ECO:0007669"/>
    <property type="project" value="UniProtKB-KW"/>
</dbReference>
<dbReference type="InterPro" id="IPR000182">
    <property type="entry name" value="GNAT_dom"/>
</dbReference>
<dbReference type="EC" id="2.3.-.-" evidence="2"/>
<dbReference type="SUPFAM" id="SSF55729">
    <property type="entry name" value="Acyl-CoA N-acyltransferases (Nat)"/>
    <property type="match status" value="1"/>
</dbReference>
<sequence>MTTFRSFETERLIIRPTAYEDASFIYELLNTPKWLQFIGDRKVNSLKDAEAYIKNRMMPQLERLGYSNYTIIRKSDGVKLGTCGLYDRVGLDGIDIGFAFLPQYEKNGYAFEAANKIKEAAFSCFNIDQICAITTKENTASQKLLEKLGLKYITMVKIPNDEEELLLYQLNVATQVPVEAPKA</sequence>
<dbReference type="InterPro" id="IPR051531">
    <property type="entry name" value="N-acetyltransferase"/>
</dbReference>
<name>A0ABW5IKE3_9BACT</name>
<organism evidence="2 3">
    <name type="scientific">Pontibacter locisalis</name>
    <dbReference type="NCBI Taxonomy" id="1719035"/>
    <lineage>
        <taxon>Bacteria</taxon>
        <taxon>Pseudomonadati</taxon>
        <taxon>Bacteroidota</taxon>
        <taxon>Cytophagia</taxon>
        <taxon>Cytophagales</taxon>
        <taxon>Hymenobacteraceae</taxon>
        <taxon>Pontibacter</taxon>
    </lineage>
</organism>
<dbReference type="Gene3D" id="3.40.630.30">
    <property type="match status" value="1"/>
</dbReference>
<dbReference type="PROSITE" id="PS51186">
    <property type="entry name" value="GNAT"/>
    <property type="match status" value="1"/>
</dbReference>
<dbReference type="RefSeq" id="WP_377504145.1">
    <property type="nucleotide sequence ID" value="NZ_JBHULU010000009.1"/>
</dbReference>
<dbReference type="PANTHER" id="PTHR43792">
    <property type="entry name" value="GNAT FAMILY, PUTATIVE (AFU_ORTHOLOGUE AFUA_3G00765)-RELATED-RELATED"/>
    <property type="match status" value="1"/>
</dbReference>
<gene>
    <name evidence="2" type="ORF">ACFSRY_06245</name>
</gene>
<evidence type="ECO:0000313" key="3">
    <source>
        <dbReference type="Proteomes" id="UP001597544"/>
    </source>
</evidence>